<comment type="caution">
    <text evidence="2">The sequence shown here is derived from an EMBL/GenBank/DDBJ whole genome shotgun (WGS) entry which is preliminary data.</text>
</comment>
<feature type="compositionally biased region" description="Polar residues" evidence="1">
    <location>
        <begin position="234"/>
        <end position="244"/>
    </location>
</feature>
<feature type="compositionally biased region" description="Basic and acidic residues" evidence="1">
    <location>
        <begin position="194"/>
        <end position="203"/>
    </location>
</feature>
<keyword evidence="3" id="KW-1185">Reference proteome</keyword>
<feature type="compositionally biased region" description="Polar residues" evidence="1">
    <location>
        <begin position="1"/>
        <end position="25"/>
    </location>
</feature>
<accession>A0A448WXB0</accession>
<reference evidence="2" key="1">
    <citation type="submission" date="2018-11" db="EMBL/GenBank/DDBJ databases">
        <authorList>
            <consortium name="Pathogen Informatics"/>
        </authorList>
    </citation>
    <scope>NUCLEOTIDE SEQUENCE</scope>
</reference>
<sequence>MVASTSDSLSPTNGTAVGVDSNSSGIHMGGPNDGNVIVVHSASGSHLEQFRMNRNSSNGLHMLSPVERNRRASSRAMVKIEDSGVDVDVIVDGLSEDVHQVVDADDLLHAGPHTFIMPSSNEQVVIEEGVEVPLDDCEDAEAAAVAAAEVAAADAADNDLVYSHPEEPDSDSIHHRMLTATEDFPDTPLQNDQADERSDHELSDQAQLSRVQDDTDGTEDEGRRDGGTDEVTIGQATGSPDSDCNTIRFVGRKLPSSFISRLDPHTRVVGVNRSRISSLNGVYSIDHKGLVIKNENILSDHDLSVEDGGLVAGFS</sequence>
<feature type="region of interest" description="Disordered" evidence="1">
    <location>
        <begin position="183"/>
        <end position="244"/>
    </location>
</feature>
<feature type="region of interest" description="Disordered" evidence="1">
    <location>
        <begin position="1"/>
        <end position="32"/>
    </location>
</feature>
<protein>
    <submittedName>
        <fullName evidence="2">Uncharacterized protein</fullName>
    </submittedName>
</protein>
<dbReference type="AlphaFoldDB" id="A0A448WXB0"/>
<evidence type="ECO:0000256" key="1">
    <source>
        <dbReference type="SAM" id="MobiDB-lite"/>
    </source>
</evidence>
<dbReference type="Proteomes" id="UP000784294">
    <property type="component" value="Unassembled WGS sequence"/>
</dbReference>
<evidence type="ECO:0000313" key="2">
    <source>
        <dbReference type="EMBL" id="VEL22467.1"/>
    </source>
</evidence>
<name>A0A448WXB0_9PLAT</name>
<evidence type="ECO:0000313" key="3">
    <source>
        <dbReference type="Proteomes" id="UP000784294"/>
    </source>
</evidence>
<gene>
    <name evidence="2" type="ORF">PXEA_LOCUS15907</name>
</gene>
<organism evidence="2 3">
    <name type="scientific">Protopolystoma xenopodis</name>
    <dbReference type="NCBI Taxonomy" id="117903"/>
    <lineage>
        <taxon>Eukaryota</taxon>
        <taxon>Metazoa</taxon>
        <taxon>Spiralia</taxon>
        <taxon>Lophotrochozoa</taxon>
        <taxon>Platyhelminthes</taxon>
        <taxon>Monogenea</taxon>
        <taxon>Polyopisthocotylea</taxon>
        <taxon>Polystomatidea</taxon>
        <taxon>Polystomatidae</taxon>
        <taxon>Protopolystoma</taxon>
    </lineage>
</organism>
<dbReference type="EMBL" id="CAAALY010056573">
    <property type="protein sequence ID" value="VEL22467.1"/>
    <property type="molecule type" value="Genomic_DNA"/>
</dbReference>
<proteinExistence type="predicted"/>